<gene>
    <name evidence="1" type="primary">mgtB</name>
    <name evidence="1" type="ORF">DAT39_012563</name>
</gene>
<keyword evidence="1" id="KW-0032">Aminotransferase</keyword>
<reference evidence="1" key="1">
    <citation type="submission" date="2020-07" db="EMBL/GenBank/DDBJ databases">
        <title>Clarias magur genome sequencing, assembly and annotation.</title>
        <authorList>
            <person name="Kushwaha B."/>
            <person name="Kumar R."/>
            <person name="Das P."/>
            <person name="Joshi C.G."/>
            <person name="Kumar D."/>
            <person name="Nagpure N.S."/>
            <person name="Pandey M."/>
            <person name="Agarwal S."/>
            <person name="Srivastava S."/>
            <person name="Singh M."/>
            <person name="Sahoo L."/>
            <person name="Jayasankar P."/>
            <person name="Meher P.K."/>
            <person name="Koringa P.G."/>
            <person name="Iquebal M.A."/>
            <person name="Das S.P."/>
            <person name="Bit A."/>
            <person name="Patnaik S."/>
            <person name="Patel N."/>
            <person name="Shah T.M."/>
            <person name="Hinsu A."/>
            <person name="Jena J.K."/>
        </authorList>
    </citation>
    <scope>NUCLEOTIDE SEQUENCE</scope>
    <source>
        <strain evidence="1">CIFAMagur01</strain>
        <tissue evidence="1">Testis</tissue>
    </source>
</reference>
<dbReference type="Proteomes" id="UP000727407">
    <property type="component" value="Unassembled WGS sequence"/>
</dbReference>
<proteinExistence type="predicted"/>
<sequence>MLRGVGYKSTHREARHRLPFDYLLPHTTFLLRTEQNLRVCLLLKGDVESLR</sequence>
<organism evidence="1 2">
    <name type="scientific">Clarias magur</name>
    <name type="common">Asian catfish</name>
    <name type="synonym">Macropteronotus magur</name>
    <dbReference type="NCBI Taxonomy" id="1594786"/>
    <lineage>
        <taxon>Eukaryota</taxon>
        <taxon>Metazoa</taxon>
        <taxon>Chordata</taxon>
        <taxon>Craniata</taxon>
        <taxon>Vertebrata</taxon>
        <taxon>Euteleostomi</taxon>
        <taxon>Actinopterygii</taxon>
        <taxon>Neopterygii</taxon>
        <taxon>Teleostei</taxon>
        <taxon>Ostariophysi</taxon>
        <taxon>Siluriformes</taxon>
        <taxon>Clariidae</taxon>
        <taxon>Clarias</taxon>
    </lineage>
</organism>
<dbReference type="GO" id="GO:0008483">
    <property type="term" value="F:transaminase activity"/>
    <property type="evidence" value="ECO:0007669"/>
    <property type="project" value="UniProtKB-KW"/>
</dbReference>
<accession>A0A8J4X1W0</accession>
<keyword evidence="1" id="KW-0808">Transferase</keyword>
<dbReference type="AlphaFoldDB" id="A0A8J4X1W0"/>
<dbReference type="EMBL" id="QNUK01000223">
    <property type="protein sequence ID" value="KAF5897721.1"/>
    <property type="molecule type" value="Genomic_DNA"/>
</dbReference>
<evidence type="ECO:0000313" key="2">
    <source>
        <dbReference type="Proteomes" id="UP000727407"/>
    </source>
</evidence>
<comment type="caution">
    <text evidence="1">The sequence shown here is derived from an EMBL/GenBank/DDBJ whole genome shotgun (WGS) entry which is preliminary data.</text>
</comment>
<evidence type="ECO:0000313" key="1">
    <source>
        <dbReference type="EMBL" id="KAF5897721.1"/>
    </source>
</evidence>
<name>A0A8J4X1W0_CLAMG</name>
<protein>
    <submittedName>
        <fullName evidence="1">Acetylornithine aminotransferase, mitochondrial</fullName>
    </submittedName>
</protein>
<keyword evidence="2" id="KW-1185">Reference proteome</keyword>